<dbReference type="PANTHER" id="PTHR38033:SF1">
    <property type="entry name" value="DOTU FAMILY TYPE IV_VI SECRETION SYSTEM PROTEIN"/>
    <property type="match status" value="1"/>
</dbReference>
<reference evidence="3 4" key="1">
    <citation type="submission" date="2024-05" db="EMBL/GenBank/DDBJ databases">
        <title>Roseateles sp. 2.12 16S ribosomal RNA gene Genome sequencing and assembly.</title>
        <authorList>
            <person name="Woo H."/>
        </authorList>
    </citation>
    <scope>NUCLEOTIDE SEQUENCE [LARGE SCALE GENOMIC DNA]</scope>
    <source>
        <strain evidence="3 4">2.12</strain>
    </source>
</reference>
<name>A0ABV0G8Z5_9BURK</name>
<organism evidence="3 4">
    <name type="scientific">Roseateles flavus</name>
    <dbReference type="NCBI Taxonomy" id="3149041"/>
    <lineage>
        <taxon>Bacteria</taxon>
        <taxon>Pseudomonadati</taxon>
        <taxon>Pseudomonadota</taxon>
        <taxon>Betaproteobacteria</taxon>
        <taxon>Burkholderiales</taxon>
        <taxon>Sphaerotilaceae</taxon>
        <taxon>Roseateles</taxon>
    </lineage>
</organism>
<dbReference type="NCBIfam" id="NF038228">
    <property type="entry name" value="IcmH_DotU_IVB"/>
    <property type="match status" value="1"/>
</dbReference>
<dbReference type="EMBL" id="JBDPZC010000001">
    <property type="protein sequence ID" value="MEO3711518.1"/>
    <property type="molecule type" value="Genomic_DNA"/>
</dbReference>
<gene>
    <name evidence="3" type="primary">icmH</name>
    <name evidence="3" type="ORF">ABDJ40_01920</name>
</gene>
<dbReference type="NCBIfam" id="TIGR03349">
    <property type="entry name" value="IV_VI_DotU"/>
    <property type="match status" value="1"/>
</dbReference>
<keyword evidence="1" id="KW-0812">Transmembrane</keyword>
<evidence type="ECO:0000259" key="2">
    <source>
        <dbReference type="Pfam" id="PF09850"/>
    </source>
</evidence>
<dbReference type="RefSeq" id="WP_269632165.1">
    <property type="nucleotide sequence ID" value="NZ_JBDPZC010000001.1"/>
</dbReference>
<protein>
    <submittedName>
        <fullName evidence="3">Type IVB secretion system protein IcmH/DotU</fullName>
    </submittedName>
</protein>
<proteinExistence type="predicted"/>
<dbReference type="InterPro" id="IPR038522">
    <property type="entry name" value="T4/T6SS_DotU_sf"/>
</dbReference>
<keyword evidence="1" id="KW-1133">Transmembrane helix</keyword>
<feature type="transmembrane region" description="Helical" evidence="1">
    <location>
        <begin position="203"/>
        <end position="223"/>
    </location>
</feature>
<dbReference type="InterPro" id="IPR017732">
    <property type="entry name" value="T4/T6SS_DotU"/>
</dbReference>
<evidence type="ECO:0000256" key="1">
    <source>
        <dbReference type="SAM" id="Phobius"/>
    </source>
</evidence>
<dbReference type="Gene3D" id="1.25.40.590">
    <property type="entry name" value="Type IV / VI secretion system, DotU"/>
    <property type="match status" value="1"/>
</dbReference>
<dbReference type="PANTHER" id="PTHR38033">
    <property type="entry name" value="MEMBRANE PROTEIN-RELATED"/>
    <property type="match status" value="1"/>
</dbReference>
<accession>A0ABV0G8Z5</accession>
<keyword evidence="1" id="KW-0472">Membrane</keyword>
<evidence type="ECO:0000313" key="3">
    <source>
        <dbReference type="EMBL" id="MEO3711518.1"/>
    </source>
</evidence>
<evidence type="ECO:0000313" key="4">
    <source>
        <dbReference type="Proteomes" id="UP001462640"/>
    </source>
</evidence>
<sequence>MNAAVPSLAPERPAPAPAGALTRPARLVDLMAEGFTLIFLLRSGQSSTDADAFREAVLRFLQDFERQAQRSGASAEDVHLSKYAFCALLDEVVLQGHGPLAAVWQLRPLQLECFGDQLAGDQFFQHLENLRREGARRLPSLEVYQMCLLLGFQGMYVLEGREKLAFLIARLGDEIQLHQGGRRELAPFWRAPDRIIHVLRTEIPVWAVASGFALLALLAYLGLRTGLRHQTEQDLAPYQQLVQLPPRQAHVTIQLP</sequence>
<comment type="caution">
    <text evidence="3">The sequence shown here is derived from an EMBL/GenBank/DDBJ whole genome shotgun (WGS) entry which is preliminary data.</text>
</comment>
<dbReference type="Pfam" id="PF09850">
    <property type="entry name" value="DotU"/>
    <property type="match status" value="1"/>
</dbReference>
<dbReference type="Proteomes" id="UP001462640">
    <property type="component" value="Unassembled WGS sequence"/>
</dbReference>
<keyword evidence="4" id="KW-1185">Reference proteome</keyword>
<feature type="domain" description="Type IV / VI secretion system DotU" evidence="2">
    <location>
        <begin position="27"/>
        <end position="225"/>
    </location>
</feature>